<proteinExistence type="predicted"/>
<evidence type="ECO:0000313" key="2">
    <source>
        <dbReference type="EMBL" id="CAL6033162.1"/>
    </source>
</evidence>
<evidence type="ECO:0000313" key="3">
    <source>
        <dbReference type="EMBL" id="CAL6063183.1"/>
    </source>
</evidence>
<gene>
    <name evidence="2" type="ORF">HINF_LOCUS34839</name>
    <name evidence="1" type="ORF">HINF_LOCUS38174</name>
    <name evidence="3" type="ORF">HINF_LOCUS50748</name>
</gene>
<evidence type="ECO:0000313" key="4">
    <source>
        <dbReference type="Proteomes" id="UP001642409"/>
    </source>
</evidence>
<protein>
    <submittedName>
        <fullName evidence="2">Hypothetical_protein</fullName>
    </submittedName>
</protein>
<organism evidence="1">
    <name type="scientific">Hexamita inflata</name>
    <dbReference type="NCBI Taxonomy" id="28002"/>
    <lineage>
        <taxon>Eukaryota</taxon>
        <taxon>Metamonada</taxon>
        <taxon>Diplomonadida</taxon>
        <taxon>Hexamitidae</taxon>
        <taxon>Hexamitinae</taxon>
        <taxon>Hexamita</taxon>
    </lineage>
</organism>
<dbReference type="EMBL" id="CAXDID020000244">
    <property type="protein sequence ID" value="CAL6063183.1"/>
    <property type="molecule type" value="Genomic_DNA"/>
</dbReference>
<dbReference type="EMBL" id="CATOUU010000812">
    <property type="protein sequence ID" value="CAI9950529.1"/>
    <property type="molecule type" value="Genomic_DNA"/>
</dbReference>
<reference evidence="2 4" key="2">
    <citation type="submission" date="2024-07" db="EMBL/GenBank/DDBJ databases">
        <authorList>
            <person name="Akdeniz Z."/>
        </authorList>
    </citation>
    <scope>NUCLEOTIDE SEQUENCE [LARGE SCALE GENOMIC DNA]</scope>
</reference>
<dbReference type="AlphaFoldDB" id="A0AA86UCQ6"/>
<accession>A0AA86UCQ6</accession>
<dbReference type="EMBL" id="CAXDID020000124">
    <property type="protein sequence ID" value="CAL6033162.1"/>
    <property type="molecule type" value="Genomic_DNA"/>
</dbReference>
<reference evidence="1" key="1">
    <citation type="submission" date="2023-06" db="EMBL/GenBank/DDBJ databases">
        <authorList>
            <person name="Kurt Z."/>
        </authorList>
    </citation>
    <scope>NUCLEOTIDE SEQUENCE</scope>
</reference>
<comment type="caution">
    <text evidence="1">The sequence shown here is derived from an EMBL/GenBank/DDBJ whole genome shotgun (WGS) entry which is preliminary data.</text>
</comment>
<dbReference type="Proteomes" id="UP001642409">
    <property type="component" value="Unassembled WGS sequence"/>
</dbReference>
<sequence>MQNSKFCNSSNILYQKTKVFILAQLPFNQSSCKIQFVAESIQISNLIDSRVAVHVIKVNYKLTNHSQQNTYQFIYTTITVESSQLRNWRKYLKNQFWGGFSFGRSRRWFFVWRIFSIEEHDQRSNKQAKQNKIIRLEEVIKQKGDATKY</sequence>
<name>A0AA86UCQ6_9EUKA</name>
<keyword evidence="4" id="KW-1185">Reference proteome</keyword>
<evidence type="ECO:0000313" key="1">
    <source>
        <dbReference type="EMBL" id="CAI9950529.1"/>
    </source>
</evidence>